<evidence type="ECO:0000313" key="2">
    <source>
        <dbReference type="Proteomes" id="UP000178299"/>
    </source>
</evidence>
<accession>A0A1F5WY27</accession>
<dbReference type="AlphaFoldDB" id="A0A1F5WY27"/>
<organism evidence="1 2">
    <name type="scientific">Candidatus Giovannonibacteria bacterium RIFCSPHIGHO2_12_44_12</name>
    <dbReference type="NCBI Taxonomy" id="1798340"/>
    <lineage>
        <taxon>Bacteria</taxon>
        <taxon>Candidatus Giovannoniibacteriota</taxon>
    </lineage>
</organism>
<dbReference type="EMBL" id="MFHS01000037">
    <property type="protein sequence ID" value="OGF80552.1"/>
    <property type="molecule type" value="Genomic_DNA"/>
</dbReference>
<protein>
    <submittedName>
        <fullName evidence="1">Uncharacterized protein</fullName>
    </submittedName>
</protein>
<dbReference type="InterPro" id="IPR017853">
    <property type="entry name" value="GH"/>
</dbReference>
<proteinExistence type="predicted"/>
<dbReference type="InterPro" id="IPR008969">
    <property type="entry name" value="CarboxyPept-like_regulatory"/>
</dbReference>
<gene>
    <name evidence="1" type="ORF">A2W48_03180</name>
</gene>
<dbReference type="Gene3D" id="2.60.40.1120">
    <property type="entry name" value="Carboxypeptidase-like, regulatory domain"/>
    <property type="match status" value="1"/>
</dbReference>
<reference evidence="1 2" key="1">
    <citation type="journal article" date="2016" name="Nat. Commun.">
        <title>Thousands of microbial genomes shed light on interconnected biogeochemical processes in an aquifer system.</title>
        <authorList>
            <person name="Anantharaman K."/>
            <person name="Brown C.T."/>
            <person name="Hug L.A."/>
            <person name="Sharon I."/>
            <person name="Castelle C.J."/>
            <person name="Probst A.J."/>
            <person name="Thomas B.C."/>
            <person name="Singh A."/>
            <person name="Wilkins M.J."/>
            <person name="Karaoz U."/>
            <person name="Brodie E.L."/>
            <person name="Williams K.H."/>
            <person name="Hubbard S.S."/>
            <person name="Banfield J.F."/>
        </authorList>
    </citation>
    <scope>NUCLEOTIDE SEQUENCE [LARGE SCALE GENOMIC DNA]</scope>
</reference>
<sequence length="414" mass="46129">MNWKYSSIIVLAALALAIWLLSRAPFNPEFYTREKIRNNLFQIQSIDTMKYSRDLARAKAKDPNFDKVIDAEMKLIAGAGATHVAIGTPYDDEFIPMLSRWVRSARAHGLSVWFRGNFSGWEGWFSYPKIGRAEHLRKLEAFIRKHPDLFESGDIFTPCPECENGGPGDPRNTGDKAGYRKFLIDEFALAKTAFSDIGKSVGLYASMNGDIARYVMDSASAESLGGGILVDHYVSSAEVFGKDIAEIREKLGVDIGLGEFGAPIPDLNGNMTEAGQAKFVRALMRELYLQSGDIPVVNYWTLEGGSTELIRESKPREAYSVVKEYFQMPSLSGIISDTRGRILSGTEISFTDGSFSVKTEGAFYQIFIPPGERKLIASKEGYKSFNIELPEIFATSTIIDIRLESTAKKPWYSF</sequence>
<evidence type="ECO:0000313" key="1">
    <source>
        <dbReference type="EMBL" id="OGF80552.1"/>
    </source>
</evidence>
<name>A0A1F5WY27_9BACT</name>
<dbReference type="SUPFAM" id="SSF49464">
    <property type="entry name" value="Carboxypeptidase regulatory domain-like"/>
    <property type="match status" value="1"/>
</dbReference>
<dbReference type="Proteomes" id="UP000178299">
    <property type="component" value="Unassembled WGS sequence"/>
</dbReference>
<comment type="caution">
    <text evidence="1">The sequence shown here is derived from an EMBL/GenBank/DDBJ whole genome shotgun (WGS) entry which is preliminary data.</text>
</comment>
<dbReference type="SUPFAM" id="SSF51445">
    <property type="entry name" value="(Trans)glycosidases"/>
    <property type="match status" value="1"/>
</dbReference>